<accession>A0ACB8BRP1</accession>
<dbReference type="EMBL" id="MU266369">
    <property type="protein sequence ID" value="KAH7927263.1"/>
    <property type="molecule type" value="Genomic_DNA"/>
</dbReference>
<evidence type="ECO:0000313" key="1">
    <source>
        <dbReference type="EMBL" id="KAH7927263.1"/>
    </source>
</evidence>
<comment type="caution">
    <text evidence="1">The sequence shown here is derived from an EMBL/GenBank/DDBJ whole genome shotgun (WGS) entry which is preliminary data.</text>
</comment>
<evidence type="ECO:0000313" key="2">
    <source>
        <dbReference type="Proteomes" id="UP000790709"/>
    </source>
</evidence>
<name>A0ACB8BRP1_9AGAM</name>
<dbReference type="Proteomes" id="UP000790709">
    <property type="component" value="Unassembled WGS sequence"/>
</dbReference>
<protein>
    <submittedName>
        <fullName evidence="1">Galactose-binding like protein</fullName>
    </submittedName>
</protein>
<keyword evidence="2" id="KW-1185">Reference proteome</keyword>
<gene>
    <name evidence="1" type="ORF">BV22DRAFT_1193747</name>
</gene>
<reference evidence="1" key="1">
    <citation type="journal article" date="2021" name="New Phytol.">
        <title>Evolutionary innovations through gain and loss of genes in the ectomycorrhizal Boletales.</title>
        <authorList>
            <person name="Wu G."/>
            <person name="Miyauchi S."/>
            <person name="Morin E."/>
            <person name="Kuo A."/>
            <person name="Drula E."/>
            <person name="Varga T."/>
            <person name="Kohler A."/>
            <person name="Feng B."/>
            <person name="Cao Y."/>
            <person name="Lipzen A."/>
            <person name="Daum C."/>
            <person name="Hundley H."/>
            <person name="Pangilinan J."/>
            <person name="Johnson J."/>
            <person name="Barry K."/>
            <person name="LaButti K."/>
            <person name="Ng V."/>
            <person name="Ahrendt S."/>
            <person name="Min B."/>
            <person name="Choi I.G."/>
            <person name="Park H."/>
            <person name="Plett J.M."/>
            <person name="Magnuson J."/>
            <person name="Spatafora J.W."/>
            <person name="Nagy L.G."/>
            <person name="Henrissat B."/>
            <person name="Grigoriev I.V."/>
            <person name="Yang Z.L."/>
            <person name="Xu J."/>
            <person name="Martin F.M."/>
        </authorList>
    </citation>
    <scope>NUCLEOTIDE SEQUENCE</scope>
    <source>
        <strain evidence="1">KUC20120723A-06</strain>
    </source>
</reference>
<proteinExistence type="predicted"/>
<organism evidence="1 2">
    <name type="scientific">Leucogyrophana mollusca</name>
    <dbReference type="NCBI Taxonomy" id="85980"/>
    <lineage>
        <taxon>Eukaryota</taxon>
        <taxon>Fungi</taxon>
        <taxon>Dikarya</taxon>
        <taxon>Basidiomycota</taxon>
        <taxon>Agaricomycotina</taxon>
        <taxon>Agaricomycetes</taxon>
        <taxon>Agaricomycetidae</taxon>
        <taxon>Boletales</taxon>
        <taxon>Boletales incertae sedis</taxon>
        <taxon>Leucogyrophana</taxon>
    </lineage>
</organism>
<sequence>MTITTDCQSLITSDTRIKVSSTLDKSVGKKCLIDDNLETCWTSQQGLPQYIQLTFLAPVIPKRIAMTFQGGFVGTKCSVFVSSAPDSPQWSVLSQLYPEDVNRRQTFELPPESNTLLESGVHCLKLVFEQSSDFFGRVTLYELKVEGRHL</sequence>